<sequence length="69" mass="7617">MRANGRWSNAVLQDVLFVPELNSNLLSVAHLTQRGADVRFTGEGCQLYTQAGKLTCSGQLQGKLYIMDM</sequence>
<keyword evidence="3" id="KW-1185">Reference proteome</keyword>
<evidence type="ECO:0000259" key="1">
    <source>
        <dbReference type="Pfam" id="PF22936"/>
    </source>
</evidence>
<feature type="domain" description="Retrovirus-related Pol polyprotein from transposon TNT 1-94-like beta-barrel" evidence="1">
    <location>
        <begin position="4"/>
        <end position="35"/>
    </location>
</feature>
<feature type="non-terminal residue" evidence="2">
    <location>
        <position position="69"/>
    </location>
</feature>
<reference evidence="2" key="1">
    <citation type="submission" date="2019-10" db="EMBL/GenBank/DDBJ databases">
        <authorList>
            <consortium name="DOE Joint Genome Institute"/>
            <person name="Kuo A."/>
            <person name="Miyauchi S."/>
            <person name="Kiss E."/>
            <person name="Drula E."/>
            <person name="Kohler A."/>
            <person name="Sanchez-Garcia M."/>
            <person name="Andreopoulos B."/>
            <person name="Barry K.W."/>
            <person name="Bonito G."/>
            <person name="Buee M."/>
            <person name="Carver A."/>
            <person name="Chen C."/>
            <person name="Cichocki N."/>
            <person name="Clum A."/>
            <person name="Culley D."/>
            <person name="Crous P.W."/>
            <person name="Fauchery L."/>
            <person name="Girlanda M."/>
            <person name="Hayes R."/>
            <person name="Keri Z."/>
            <person name="LaButti K."/>
            <person name="Lipzen A."/>
            <person name="Lombard V."/>
            <person name="Magnuson J."/>
            <person name="Maillard F."/>
            <person name="Morin E."/>
            <person name="Murat C."/>
            <person name="Nolan M."/>
            <person name="Ohm R."/>
            <person name="Pangilinan J."/>
            <person name="Pereira M."/>
            <person name="Perotto S."/>
            <person name="Peter M."/>
            <person name="Riley R."/>
            <person name="Sitrit Y."/>
            <person name="Stielow B."/>
            <person name="Szollosi G."/>
            <person name="Zifcakova L."/>
            <person name="Stursova M."/>
            <person name="Spatafora J.W."/>
            <person name="Tedersoo L."/>
            <person name="Vaario L.-M."/>
            <person name="Yamada A."/>
            <person name="Yan M."/>
            <person name="Wang P."/>
            <person name="Xu J."/>
            <person name="Bruns T."/>
            <person name="Baldrian P."/>
            <person name="Vilgalys R."/>
            <person name="Henrissat B."/>
            <person name="Grigoriev I.V."/>
            <person name="Hibbett D."/>
            <person name="Nagy L.G."/>
            <person name="Martin F.M."/>
        </authorList>
    </citation>
    <scope>NUCLEOTIDE SEQUENCE</scope>
    <source>
        <strain evidence="2">Prilba</strain>
    </source>
</reference>
<accession>A0A9P5N685</accession>
<gene>
    <name evidence="2" type="ORF">DFH94DRAFT_704007</name>
</gene>
<evidence type="ECO:0000313" key="2">
    <source>
        <dbReference type="EMBL" id="KAF8487211.1"/>
    </source>
</evidence>
<comment type="caution">
    <text evidence="2">The sequence shown here is derived from an EMBL/GenBank/DDBJ whole genome shotgun (WGS) entry which is preliminary data.</text>
</comment>
<dbReference type="Pfam" id="PF22936">
    <property type="entry name" value="Pol_BBD"/>
    <property type="match status" value="1"/>
</dbReference>
<name>A0A9P5N685_9AGAM</name>
<evidence type="ECO:0000313" key="3">
    <source>
        <dbReference type="Proteomes" id="UP000759537"/>
    </source>
</evidence>
<dbReference type="Proteomes" id="UP000759537">
    <property type="component" value="Unassembled WGS sequence"/>
</dbReference>
<dbReference type="AlphaFoldDB" id="A0A9P5N685"/>
<organism evidence="2 3">
    <name type="scientific">Russula ochroleuca</name>
    <dbReference type="NCBI Taxonomy" id="152965"/>
    <lineage>
        <taxon>Eukaryota</taxon>
        <taxon>Fungi</taxon>
        <taxon>Dikarya</taxon>
        <taxon>Basidiomycota</taxon>
        <taxon>Agaricomycotina</taxon>
        <taxon>Agaricomycetes</taxon>
        <taxon>Russulales</taxon>
        <taxon>Russulaceae</taxon>
        <taxon>Russula</taxon>
    </lineage>
</organism>
<proteinExistence type="predicted"/>
<dbReference type="InterPro" id="IPR054722">
    <property type="entry name" value="PolX-like_BBD"/>
</dbReference>
<dbReference type="EMBL" id="WHVB01000001">
    <property type="protein sequence ID" value="KAF8487211.1"/>
    <property type="molecule type" value="Genomic_DNA"/>
</dbReference>
<reference evidence="2" key="2">
    <citation type="journal article" date="2020" name="Nat. Commun.">
        <title>Large-scale genome sequencing of mycorrhizal fungi provides insights into the early evolution of symbiotic traits.</title>
        <authorList>
            <person name="Miyauchi S."/>
            <person name="Kiss E."/>
            <person name="Kuo A."/>
            <person name="Drula E."/>
            <person name="Kohler A."/>
            <person name="Sanchez-Garcia M."/>
            <person name="Morin E."/>
            <person name="Andreopoulos B."/>
            <person name="Barry K.W."/>
            <person name="Bonito G."/>
            <person name="Buee M."/>
            <person name="Carver A."/>
            <person name="Chen C."/>
            <person name="Cichocki N."/>
            <person name="Clum A."/>
            <person name="Culley D."/>
            <person name="Crous P.W."/>
            <person name="Fauchery L."/>
            <person name="Girlanda M."/>
            <person name="Hayes R.D."/>
            <person name="Keri Z."/>
            <person name="LaButti K."/>
            <person name="Lipzen A."/>
            <person name="Lombard V."/>
            <person name="Magnuson J."/>
            <person name="Maillard F."/>
            <person name="Murat C."/>
            <person name="Nolan M."/>
            <person name="Ohm R.A."/>
            <person name="Pangilinan J."/>
            <person name="Pereira M.F."/>
            <person name="Perotto S."/>
            <person name="Peter M."/>
            <person name="Pfister S."/>
            <person name="Riley R."/>
            <person name="Sitrit Y."/>
            <person name="Stielow J.B."/>
            <person name="Szollosi G."/>
            <person name="Zifcakova L."/>
            <person name="Stursova M."/>
            <person name="Spatafora J.W."/>
            <person name="Tedersoo L."/>
            <person name="Vaario L.M."/>
            <person name="Yamada A."/>
            <person name="Yan M."/>
            <person name="Wang P."/>
            <person name="Xu J."/>
            <person name="Bruns T."/>
            <person name="Baldrian P."/>
            <person name="Vilgalys R."/>
            <person name="Dunand C."/>
            <person name="Henrissat B."/>
            <person name="Grigoriev I.V."/>
            <person name="Hibbett D."/>
            <person name="Nagy L.G."/>
            <person name="Martin F.M."/>
        </authorList>
    </citation>
    <scope>NUCLEOTIDE SEQUENCE</scope>
    <source>
        <strain evidence="2">Prilba</strain>
    </source>
</reference>
<protein>
    <recommendedName>
        <fullName evidence="1">Retrovirus-related Pol polyprotein from transposon TNT 1-94-like beta-barrel domain-containing protein</fullName>
    </recommendedName>
</protein>
<dbReference type="OrthoDB" id="7691805at2759"/>